<keyword evidence="12" id="KW-1185">Reference proteome</keyword>
<dbReference type="GO" id="GO:0008270">
    <property type="term" value="F:zinc ion binding"/>
    <property type="evidence" value="ECO:0007669"/>
    <property type="project" value="UniProtKB-KW"/>
</dbReference>
<dbReference type="InterPro" id="IPR008971">
    <property type="entry name" value="HSP40/DnaJ_pept-bd"/>
</dbReference>
<keyword evidence="1" id="KW-0235">DNA replication</keyword>
<evidence type="ECO:0000256" key="3">
    <source>
        <dbReference type="ARBA" id="ARBA00022737"/>
    </source>
</evidence>
<keyword evidence="4 7" id="KW-0863">Zinc-finger</keyword>
<dbReference type="InterPro" id="IPR002939">
    <property type="entry name" value="DnaJ_C"/>
</dbReference>
<dbReference type="EMBL" id="CP022187">
    <property type="protein sequence ID" value="AWI74518.1"/>
    <property type="molecule type" value="Genomic_DNA"/>
</dbReference>
<feature type="domain" description="CR-type" evidence="10">
    <location>
        <begin position="101"/>
        <end position="175"/>
    </location>
</feature>
<proteinExistence type="predicted"/>
<dbReference type="CDD" id="cd10719">
    <property type="entry name" value="DnaJ_zf"/>
    <property type="match status" value="1"/>
</dbReference>
<dbReference type="Pfam" id="PF00226">
    <property type="entry name" value="DnaJ"/>
    <property type="match status" value="1"/>
</dbReference>
<reference evidence="11 12" key="1">
    <citation type="submission" date="2017-06" db="EMBL/GenBank/DDBJ databases">
        <title>Azoarcus.</title>
        <authorList>
            <person name="Woo J.-H."/>
            <person name="Kim H.-S."/>
        </authorList>
    </citation>
    <scope>NUCLEOTIDE SEQUENCE [LARGE SCALE GENOMIC DNA]</scope>
    <source>
        <strain evidence="11 12">TSPY31</strain>
    </source>
</reference>
<dbReference type="GO" id="GO:0042026">
    <property type="term" value="P:protein refolding"/>
    <property type="evidence" value="ECO:0007669"/>
    <property type="project" value="TreeGrafter"/>
</dbReference>
<dbReference type="InterPro" id="IPR001305">
    <property type="entry name" value="HSP_DnaJ_Cys-rich_dom"/>
</dbReference>
<gene>
    <name evidence="11" type="ORF">CEW83_04265</name>
</gene>
<dbReference type="Pfam" id="PF01556">
    <property type="entry name" value="DnaJ_C"/>
    <property type="match status" value="1"/>
</dbReference>
<dbReference type="GO" id="GO:0051082">
    <property type="term" value="F:unfolded protein binding"/>
    <property type="evidence" value="ECO:0007669"/>
    <property type="project" value="InterPro"/>
</dbReference>
<evidence type="ECO:0000259" key="9">
    <source>
        <dbReference type="PROSITE" id="PS50076"/>
    </source>
</evidence>
<evidence type="ECO:0000313" key="12">
    <source>
        <dbReference type="Proteomes" id="UP000244930"/>
    </source>
</evidence>
<dbReference type="InterPro" id="IPR036410">
    <property type="entry name" value="HSP_DnaJ_Cys-rich_dom_sf"/>
</dbReference>
<dbReference type="CDD" id="cd10747">
    <property type="entry name" value="DnaJ_C"/>
    <property type="match status" value="1"/>
</dbReference>
<evidence type="ECO:0000256" key="8">
    <source>
        <dbReference type="SAM" id="MobiDB-lite"/>
    </source>
</evidence>
<dbReference type="RefSeq" id="WP_108948225.1">
    <property type="nucleotide sequence ID" value="NZ_CP022187.1"/>
</dbReference>
<evidence type="ECO:0000256" key="6">
    <source>
        <dbReference type="ARBA" id="ARBA00023016"/>
    </source>
</evidence>
<dbReference type="SUPFAM" id="SSF46565">
    <property type="entry name" value="Chaperone J-domain"/>
    <property type="match status" value="1"/>
</dbReference>
<evidence type="ECO:0000256" key="2">
    <source>
        <dbReference type="ARBA" id="ARBA00022723"/>
    </source>
</evidence>
<dbReference type="SUPFAM" id="SSF57938">
    <property type="entry name" value="DnaJ/Hsp40 cysteine-rich domain"/>
    <property type="match status" value="1"/>
</dbReference>
<protein>
    <submittedName>
        <fullName evidence="11">Molecular chaperone DnaJ</fullName>
    </submittedName>
</protein>
<dbReference type="GO" id="GO:0005737">
    <property type="term" value="C:cytoplasm"/>
    <property type="evidence" value="ECO:0007669"/>
    <property type="project" value="TreeGrafter"/>
</dbReference>
<organism evidence="11 12">
    <name type="scientific">Parazoarcus communis</name>
    <dbReference type="NCBI Taxonomy" id="41977"/>
    <lineage>
        <taxon>Bacteria</taxon>
        <taxon>Pseudomonadati</taxon>
        <taxon>Pseudomonadota</taxon>
        <taxon>Betaproteobacteria</taxon>
        <taxon>Rhodocyclales</taxon>
        <taxon>Zoogloeaceae</taxon>
        <taxon>Parazoarcus</taxon>
    </lineage>
</organism>
<dbReference type="GO" id="GO:0006260">
    <property type="term" value="P:DNA replication"/>
    <property type="evidence" value="ECO:0007669"/>
    <property type="project" value="UniProtKB-KW"/>
</dbReference>
<sequence>MLKDAVAHDVLGVAADADAASIKRAFRRLAMRWHPDRNSAPEALETFKRLRAAYVQMMGFQEEEADDAPPEAEAASSSQSKARAADHFQDLELSIEEVFHGGEKSVWIESQASCEACDGSGVVELAHSRLCSCCHGSGRIRSGSGLVACADCDGRGYSKRATCPECNGSGRHGARRTLSVRIPRGMLQGEELRLEGKGEASDDAGVLPGDLRLRVRIATHPLFVLEGRDLVITRPVNAFRLLAGGTLAIPLPGGGKLQLELAPGTPEAREVALDGSGVPGRGKRPAGALRVKLVPQFPDDPSPELAALFGTLAAKVEADLAHNVPSLDAWEHKWLP</sequence>
<dbReference type="AlphaFoldDB" id="A0A2U8GM00"/>
<evidence type="ECO:0000256" key="4">
    <source>
        <dbReference type="ARBA" id="ARBA00022771"/>
    </source>
</evidence>
<dbReference type="InterPro" id="IPR001623">
    <property type="entry name" value="DnaJ_domain"/>
</dbReference>
<evidence type="ECO:0000313" key="11">
    <source>
        <dbReference type="EMBL" id="AWI74518.1"/>
    </source>
</evidence>
<evidence type="ECO:0000256" key="7">
    <source>
        <dbReference type="PROSITE-ProRule" id="PRU00546"/>
    </source>
</evidence>
<dbReference type="SMART" id="SM00271">
    <property type="entry name" value="DnaJ"/>
    <property type="match status" value="1"/>
</dbReference>
<dbReference type="CDD" id="cd06257">
    <property type="entry name" value="DnaJ"/>
    <property type="match status" value="1"/>
</dbReference>
<name>A0A2U8GM00_9RHOO</name>
<accession>A0A2U8GM00</accession>
<dbReference type="Gene3D" id="2.60.260.20">
    <property type="entry name" value="Urease metallochaperone UreE, N-terminal domain"/>
    <property type="match status" value="2"/>
</dbReference>
<evidence type="ECO:0000256" key="5">
    <source>
        <dbReference type="ARBA" id="ARBA00022833"/>
    </source>
</evidence>
<dbReference type="PROSITE" id="PS51188">
    <property type="entry name" value="ZF_CR"/>
    <property type="match status" value="1"/>
</dbReference>
<dbReference type="SUPFAM" id="SSF49493">
    <property type="entry name" value="HSP40/DnaJ peptide-binding domain"/>
    <property type="match status" value="2"/>
</dbReference>
<dbReference type="GO" id="GO:0031072">
    <property type="term" value="F:heat shock protein binding"/>
    <property type="evidence" value="ECO:0007669"/>
    <property type="project" value="InterPro"/>
</dbReference>
<keyword evidence="3" id="KW-0677">Repeat</keyword>
<dbReference type="PRINTS" id="PR00625">
    <property type="entry name" value="JDOMAIN"/>
</dbReference>
<evidence type="ECO:0000256" key="1">
    <source>
        <dbReference type="ARBA" id="ARBA00022705"/>
    </source>
</evidence>
<feature type="compositionally biased region" description="Low complexity" evidence="8">
    <location>
        <begin position="71"/>
        <end position="80"/>
    </location>
</feature>
<keyword evidence="6" id="KW-0346">Stress response</keyword>
<dbReference type="PROSITE" id="PS50076">
    <property type="entry name" value="DNAJ_2"/>
    <property type="match status" value="1"/>
</dbReference>
<evidence type="ECO:0000259" key="10">
    <source>
        <dbReference type="PROSITE" id="PS51188"/>
    </source>
</evidence>
<keyword evidence="2 7" id="KW-0479">Metal-binding</keyword>
<dbReference type="PANTHER" id="PTHR43096:SF10">
    <property type="entry name" value="CHAPERONE PROTEIN DNAJ A6, CHLOROPLASTIC"/>
    <property type="match status" value="1"/>
</dbReference>
<feature type="zinc finger region" description="CR-type" evidence="7">
    <location>
        <begin position="101"/>
        <end position="175"/>
    </location>
</feature>
<dbReference type="Proteomes" id="UP000244930">
    <property type="component" value="Chromosome"/>
</dbReference>
<dbReference type="Gene3D" id="2.10.230.10">
    <property type="entry name" value="Heat shock protein DnaJ, cysteine-rich domain"/>
    <property type="match status" value="1"/>
</dbReference>
<dbReference type="PANTHER" id="PTHR43096">
    <property type="entry name" value="DNAJ HOMOLOG 1, MITOCHONDRIAL-RELATED"/>
    <property type="match status" value="1"/>
</dbReference>
<dbReference type="Gene3D" id="1.10.287.110">
    <property type="entry name" value="DnaJ domain"/>
    <property type="match status" value="1"/>
</dbReference>
<keyword evidence="5 7" id="KW-0862">Zinc</keyword>
<dbReference type="InterPro" id="IPR036869">
    <property type="entry name" value="J_dom_sf"/>
</dbReference>
<feature type="region of interest" description="Disordered" evidence="8">
    <location>
        <begin position="62"/>
        <end position="81"/>
    </location>
</feature>
<feature type="domain" description="J" evidence="9">
    <location>
        <begin position="6"/>
        <end position="62"/>
    </location>
</feature>
<dbReference type="KEGG" id="acom:CEW83_04265"/>